<evidence type="ECO:0000313" key="3">
    <source>
        <dbReference type="EMBL" id="CDQ42108.1"/>
    </source>
</evidence>
<proteinExistence type="predicted"/>
<evidence type="ECO:0000256" key="2">
    <source>
        <dbReference type="SAM" id="SignalP"/>
    </source>
</evidence>
<organism evidence="3 4">
    <name type="scientific">Virgibacillus massiliensis</name>
    <dbReference type="NCBI Taxonomy" id="1462526"/>
    <lineage>
        <taxon>Bacteria</taxon>
        <taxon>Bacillati</taxon>
        <taxon>Bacillota</taxon>
        <taxon>Bacilli</taxon>
        <taxon>Bacillales</taxon>
        <taxon>Bacillaceae</taxon>
        <taxon>Virgibacillus</taxon>
    </lineage>
</organism>
<evidence type="ECO:0000256" key="1">
    <source>
        <dbReference type="SAM" id="MobiDB-lite"/>
    </source>
</evidence>
<reference evidence="3 4" key="1">
    <citation type="submission" date="2014-03" db="EMBL/GenBank/DDBJ databases">
        <authorList>
            <person name="Urmite Genomes U."/>
        </authorList>
    </citation>
    <scope>NUCLEOTIDE SEQUENCE [LARGE SCALE GENOMIC DNA]</scope>
    <source>
        <strain evidence="3 4">Vm-5</strain>
    </source>
</reference>
<feature type="chain" id="PRO_5001533021" evidence="2">
    <location>
        <begin position="25"/>
        <end position="398"/>
    </location>
</feature>
<reference evidence="4" key="2">
    <citation type="submission" date="2014-05" db="EMBL/GenBank/DDBJ databases">
        <title>Draft genome sequence of Virgibacillus massiliensis Vm-5.</title>
        <authorList>
            <person name="Khelaifia S."/>
            <person name="Croce O."/>
            <person name="Lagier J.C."/>
            <person name="Raoult D."/>
        </authorList>
    </citation>
    <scope>NUCLEOTIDE SEQUENCE [LARGE SCALE GENOMIC DNA]</scope>
    <source>
        <strain evidence="4">Vm-5</strain>
    </source>
</reference>
<feature type="compositionally biased region" description="Pro residues" evidence="1">
    <location>
        <begin position="329"/>
        <end position="343"/>
    </location>
</feature>
<feature type="region of interest" description="Disordered" evidence="1">
    <location>
        <begin position="192"/>
        <end position="398"/>
    </location>
</feature>
<sequence length="398" mass="42128" precursor="true">MKKIKILTALVIVISLFPSMIAHAAITSPYVQSHGFNSSADGYQLHWSSSISQVSSIRYTNNTKGISRVDTEDVNMDGVYLRCNGDISWEYRDSNGSILATDSITVSGVQNPSDVGICGSGDDDGGGGGNDGGSGGCEGCGFINCPGWGEYMGKIDSIIGKIPSPPDWDEVAGTFRDTIAPRIKQDMKDLLGRAPSLPSKPDSPGSLDDGDLKKPTGQDSGLEGFDDSDIKDGEKIKEREDESGGFDILDPIESMPDQETFEPEEGDLEAPEVPDVEGEAPEPEEPENPTPENPEEPENPVPSPSDPDNPAPTPNEPENEAPKPEEPENPAPTPGEPSNPYPTPGDSENEFPIPGENNSSFPMPGNDSNQAPIPGRDNTQAPTPGKSNVEAPMPNKGG</sequence>
<dbReference type="eggNOG" id="ENOG5030QGZ">
    <property type="taxonomic scope" value="Bacteria"/>
</dbReference>
<accession>A0A024QHT4</accession>
<feature type="compositionally biased region" description="Acidic residues" evidence="1">
    <location>
        <begin position="259"/>
        <end position="298"/>
    </location>
</feature>
<gene>
    <name evidence="3" type="ORF">BN990_04488</name>
</gene>
<feature type="compositionally biased region" description="Pro residues" evidence="1">
    <location>
        <begin position="299"/>
        <end position="315"/>
    </location>
</feature>
<feature type="compositionally biased region" description="Basic and acidic residues" evidence="1">
    <location>
        <begin position="228"/>
        <end position="242"/>
    </location>
</feature>
<name>A0A024QHT4_9BACI</name>
<keyword evidence="4" id="KW-1185">Reference proteome</keyword>
<feature type="signal peptide" evidence="2">
    <location>
        <begin position="1"/>
        <end position="24"/>
    </location>
</feature>
<dbReference type="Proteomes" id="UP000028875">
    <property type="component" value="Unassembled WGS sequence"/>
</dbReference>
<dbReference type="STRING" id="1462526.BN990_04488"/>
<dbReference type="EMBL" id="CCDP010000005">
    <property type="protein sequence ID" value="CDQ42108.1"/>
    <property type="molecule type" value="Genomic_DNA"/>
</dbReference>
<dbReference type="RefSeq" id="WP_051739404.1">
    <property type="nucleotide sequence ID" value="NZ_BNER01000014.1"/>
</dbReference>
<evidence type="ECO:0000313" key="4">
    <source>
        <dbReference type="Proteomes" id="UP000028875"/>
    </source>
</evidence>
<protein>
    <submittedName>
        <fullName evidence="3">Uncharacterized protein</fullName>
    </submittedName>
</protein>
<comment type="caution">
    <text evidence="3">The sequence shown here is derived from an EMBL/GenBank/DDBJ whole genome shotgun (WGS) entry which is preliminary data.</text>
</comment>
<feature type="compositionally biased region" description="Polar residues" evidence="1">
    <location>
        <begin position="356"/>
        <end position="386"/>
    </location>
</feature>
<dbReference type="AlphaFoldDB" id="A0A024QHT4"/>
<keyword evidence="2" id="KW-0732">Signal</keyword>